<feature type="transmembrane region" description="Helical" evidence="1">
    <location>
        <begin position="44"/>
        <end position="67"/>
    </location>
</feature>
<keyword evidence="1" id="KW-1133">Transmembrane helix</keyword>
<accession>A0A6G9A0Q2</accession>
<reference evidence="2 3" key="1">
    <citation type="journal article" date="2020" name="Int. J. Syst. Evol. Microbiol.">
        <title>Description and complete genome sequences of Bradyrhizobium symbiodeficiens sp. nov., a non-symbiotic bacterium associated with legumes native to Canada.</title>
        <authorList>
            <person name="Bromfield E.S.P."/>
            <person name="Cloutier S."/>
            <person name="Nguyen H.D.T."/>
        </authorList>
    </citation>
    <scope>NUCLEOTIDE SEQUENCE [LARGE SCALE GENOMIC DNA]</scope>
    <source>
        <strain evidence="2 3">101S1MB</strain>
    </source>
</reference>
<keyword evidence="1" id="KW-0472">Membrane</keyword>
<dbReference type="AlphaFoldDB" id="A0A6G9A0Q2"/>
<sequence length="457" mass="53357">MNQRRFYERIGNANVMPKEAPQDWLVNAERDGLRLLTEGEDDFVILYASFQALLIIAVFGEAVRLAAPDKDQLYNSSFYVDEAWCIQKTYGGGQGHRMYLEPPLEFPETNPLHGAEPIVFRRSFDGMSDYDAAIEISQKLVHSLGLHFMAERNAYCRLNSEGDLEEIIQVFRDLGTGEFDSRRTLVLIRGEQLAEYMAVGGYSLYRKFDLTRTDPRSFSQWDHSERHFDAPDLFYNKGLSGGNASYIHGGQILRPTITVEELIQEWKREDDRDAREYETFKIHDWKNKRYVEWSSAPSELSNYFTKSDKPFEISPAFFSPEVLTKYKADPDKYDLRDRSITCRNAWYLKTFDINEVGQVHTYIGYLQRLPFKEQQHWKLYNEWPKAGLSKRAIQTDFKGEYSSESDPLQSLRYAVSELDRDPPAWWRPRGSQLRERVHYPVTTSSKEWADELLALDQ</sequence>
<gene>
    <name evidence="2" type="ORF">HAV00_06300</name>
</gene>
<dbReference type="EMBL" id="CP050066">
    <property type="protein sequence ID" value="QIP05875.1"/>
    <property type="molecule type" value="Genomic_DNA"/>
</dbReference>
<keyword evidence="1" id="KW-0812">Transmembrane</keyword>
<dbReference type="Proteomes" id="UP000500895">
    <property type="component" value="Chromosome"/>
</dbReference>
<name>A0A6G9A0Q2_9BRAD</name>
<organism evidence="2 3">
    <name type="scientific">Bradyrhizobium symbiodeficiens</name>
    <dbReference type="NCBI Taxonomy" id="1404367"/>
    <lineage>
        <taxon>Bacteria</taxon>
        <taxon>Pseudomonadati</taxon>
        <taxon>Pseudomonadota</taxon>
        <taxon>Alphaproteobacteria</taxon>
        <taxon>Hyphomicrobiales</taxon>
        <taxon>Nitrobacteraceae</taxon>
        <taxon>Bradyrhizobium</taxon>
    </lineage>
</organism>
<evidence type="ECO:0000313" key="2">
    <source>
        <dbReference type="EMBL" id="QIP05875.1"/>
    </source>
</evidence>
<evidence type="ECO:0000313" key="3">
    <source>
        <dbReference type="Proteomes" id="UP000500895"/>
    </source>
</evidence>
<dbReference type="RefSeq" id="WP_166467116.1">
    <property type="nucleotide sequence ID" value="NZ_CP050066.2"/>
</dbReference>
<protein>
    <submittedName>
        <fullName evidence="2">Uncharacterized protein</fullName>
    </submittedName>
</protein>
<evidence type="ECO:0000256" key="1">
    <source>
        <dbReference type="SAM" id="Phobius"/>
    </source>
</evidence>
<proteinExistence type="predicted"/>